<evidence type="ECO:0000313" key="3">
    <source>
        <dbReference type="Proteomes" id="UP001055153"/>
    </source>
</evidence>
<keyword evidence="3" id="KW-1185">Reference proteome</keyword>
<dbReference type="Pfam" id="PF07689">
    <property type="entry name" value="KaiB"/>
    <property type="match status" value="1"/>
</dbReference>
<dbReference type="Proteomes" id="UP001055153">
    <property type="component" value="Unassembled WGS sequence"/>
</dbReference>
<dbReference type="Gene3D" id="3.40.30.10">
    <property type="entry name" value="Glutaredoxin"/>
    <property type="match status" value="1"/>
</dbReference>
<evidence type="ECO:0000313" key="2">
    <source>
        <dbReference type="EMBL" id="GJD98141.1"/>
    </source>
</evidence>
<dbReference type="PANTHER" id="PTHR41709">
    <property type="entry name" value="KAIB-LIKE PROTEIN 1"/>
    <property type="match status" value="1"/>
</dbReference>
<gene>
    <name evidence="2" type="primary">kaiB_2</name>
    <name evidence="2" type="ORF">GMJLKIPL_0048</name>
</gene>
<feature type="domain" description="KaiB" evidence="1">
    <location>
        <begin position="17"/>
        <end position="98"/>
    </location>
</feature>
<reference evidence="2" key="2">
    <citation type="submission" date="2021-08" db="EMBL/GenBank/DDBJ databases">
        <authorList>
            <person name="Tani A."/>
            <person name="Ola A."/>
            <person name="Ogura Y."/>
            <person name="Katsura K."/>
            <person name="Hayashi T."/>
        </authorList>
    </citation>
    <scope>NUCLEOTIDE SEQUENCE</scope>
    <source>
        <strain evidence="2">DSM 17168</strain>
    </source>
</reference>
<dbReference type="SMART" id="SM01248">
    <property type="entry name" value="KaiB"/>
    <property type="match status" value="1"/>
</dbReference>
<organism evidence="2 3">
    <name type="scientific">Methylobacterium isbiliense</name>
    <dbReference type="NCBI Taxonomy" id="315478"/>
    <lineage>
        <taxon>Bacteria</taxon>
        <taxon>Pseudomonadati</taxon>
        <taxon>Pseudomonadota</taxon>
        <taxon>Alphaproteobacteria</taxon>
        <taxon>Hyphomicrobiales</taxon>
        <taxon>Methylobacteriaceae</taxon>
        <taxon>Methylobacterium</taxon>
    </lineage>
</organism>
<dbReference type="RefSeq" id="WP_238233094.1">
    <property type="nucleotide sequence ID" value="NZ_BPQQ01000001.1"/>
</dbReference>
<proteinExistence type="predicted"/>
<comment type="caution">
    <text evidence="2">The sequence shown here is derived from an EMBL/GenBank/DDBJ whole genome shotgun (WGS) entry which is preliminary data.</text>
</comment>
<dbReference type="EMBL" id="BPQQ01000001">
    <property type="protein sequence ID" value="GJD98141.1"/>
    <property type="molecule type" value="Genomic_DNA"/>
</dbReference>
<dbReference type="CDD" id="cd02978">
    <property type="entry name" value="KaiB_like"/>
    <property type="match status" value="1"/>
</dbReference>
<dbReference type="InterPro" id="IPR011649">
    <property type="entry name" value="KaiB_domain"/>
</dbReference>
<evidence type="ECO:0000259" key="1">
    <source>
        <dbReference type="SMART" id="SM01248"/>
    </source>
</evidence>
<dbReference type="SUPFAM" id="SSF52833">
    <property type="entry name" value="Thioredoxin-like"/>
    <property type="match status" value="1"/>
</dbReference>
<sequence>MSADEPQPDASGPYLLRLFVAGTSARSLRTVETLHGLCGTHLRDRYALEVVDIYQQPDLAQRDGVLAAPTLLRIAPPPARRITGDLSDEERVLRGLGLTASPGGADGR</sequence>
<dbReference type="PANTHER" id="PTHR41709:SF2">
    <property type="entry name" value="CIRCADIAN CLOCK PROTEIN KAIB2"/>
    <property type="match status" value="1"/>
</dbReference>
<accession>A0ABQ4S4Y3</accession>
<dbReference type="InterPro" id="IPR036249">
    <property type="entry name" value="Thioredoxin-like_sf"/>
</dbReference>
<dbReference type="InterPro" id="IPR039022">
    <property type="entry name" value="KaiB-like"/>
</dbReference>
<protein>
    <submittedName>
        <fullName evidence="2">Circadian clock protein KaiB</fullName>
    </submittedName>
</protein>
<reference evidence="2" key="1">
    <citation type="journal article" date="2021" name="Front. Microbiol.">
        <title>Comprehensive Comparative Genomics and Phenotyping of Methylobacterium Species.</title>
        <authorList>
            <person name="Alessa O."/>
            <person name="Ogura Y."/>
            <person name="Fujitani Y."/>
            <person name="Takami H."/>
            <person name="Hayashi T."/>
            <person name="Sahin N."/>
            <person name="Tani A."/>
        </authorList>
    </citation>
    <scope>NUCLEOTIDE SEQUENCE</scope>
    <source>
        <strain evidence="2">DSM 17168</strain>
    </source>
</reference>
<name>A0ABQ4S4Y3_9HYPH</name>